<dbReference type="InterPro" id="IPR038765">
    <property type="entry name" value="Papain-like_cys_pep_sf"/>
</dbReference>
<dbReference type="SUPFAM" id="SSF48371">
    <property type="entry name" value="ARM repeat"/>
    <property type="match status" value="1"/>
</dbReference>
<evidence type="ECO:0000313" key="7">
    <source>
        <dbReference type="Proteomes" id="UP000807115"/>
    </source>
</evidence>
<dbReference type="PANTHER" id="PTHR36479:SF10">
    <property type="entry name" value="UBIQUITIN-LIKE PROTEASE FAMILY PROFILE DOMAIN-CONTAINING PROTEIN"/>
    <property type="match status" value="1"/>
</dbReference>
<feature type="compositionally biased region" description="Acidic residues" evidence="4">
    <location>
        <begin position="399"/>
        <end position="409"/>
    </location>
</feature>
<dbReference type="Gene3D" id="3.40.395.10">
    <property type="entry name" value="Adenoviral Proteinase, Chain A"/>
    <property type="match status" value="1"/>
</dbReference>
<dbReference type="AlphaFoldDB" id="A0A921QYG7"/>
<dbReference type="GO" id="GO:0006508">
    <property type="term" value="P:proteolysis"/>
    <property type="evidence" value="ECO:0007669"/>
    <property type="project" value="UniProtKB-KW"/>
</dbReference>
<feature type="region of interest" description="Disordered" evidence="4">
    <location>
        <begin position="295"/>
        <end position="548"/>
    </location>
</feature>
<feature type="compositionally biased region" description="Acidic residues" evidence="4">
    <location>
        <begin position="347"/>
        <end position="392"/>
    </location>
</feature>
<feature type="compositionally biased region" description="Basic and acidic residues" evidence="4">
    <location>
        <begin position="596"/>
        <end position="609"/>
    </location>
</feature>
<accession>A0A921QYG7</accession>
<feature type="compositionally biased region" description="Polar residues" evidence="4">
    <location>
        <begin position="610"/>
        <end position="627"/>
    </location>
</feature>
<feature type="compositionally biased region" description="Basic and acidic residues" evidence="4">
    <location>
        <begin position="500"/>
        <end position="512"/>
    </location>
</feature>
<keyword evidence="3" id="KW-0378">Hydrolase</keyword>
<dbReference type="PANTHER" id="PTHR36479">
    <property type="entry name" value="ULP_PROTEASE DOMAIN-CONTAINING PROTEIN"/>
    <property type="match status" value="1"/>
</dbReference>
<protein>
    <recommendedName>
        <fullName evidence="5">Ubiquitin-like protease family profile domain-containing protein</fullName>
    </recommendedName>
</protein>
<evidence type="ECO:0000313" key="6">
    <source>
        <dbReference type="EMBL" id="KAG0529417.1"/>
    </source>
</evidence>
<evidence type="ECO:0000256" key="4">
    <source>
        <dbReference type="SAM" id="MobiDB-lite"/>
    </source>
</evidence>
<feature type="domain" description="Ubiquitin-like protease family profile" evidence="5">
    <location>
        <begin position="792"/>
        <end position="895"/>
    </location>
</feature>
<evidence type="ECO:0000256" key="3">
    <source>
        <dbReference type="ARBA" id="ARBA00022801"/>
    </source>
</evidence>
<gene>
    <name evidence="6" type="ORF">BDA96_05G096600</name>
</gene>
<feature type="region of interest" description="Disordered" evidence="4">
    <location>
        <begin position="568"/>
        <end position="644"/>
    </location>
</feature>
<evidence type="ECO:0000256" key="1">
    <source>
        <dbReference type="ARBA" id="ARBA00005234"/>
    </source>
</evidence>
<dbReference type="InterPro" id="IPR003653">
    <property type="entry name" value="Peptidase_C48_C"/>
</dbReference>
<dbReference type="EMBL" id="CM027684">
    <property type="protein sequence ID" value="KAG0529417.1"/>
    <property type="molecule type" value="Genomic_DNA"/>
</dbReference>
<feature type="compositionally biased region" description="Basic and acidic residues" evidence="4">
    <location>
        <begin position="451"/>
        <end position="473"/>
    </location>
</feature>
<dbReference type="Pfam" id="PF02902">
    <property type="entry name" value="Peptidase_C48"/>
    <property type="match status" value="1"/>
</dbReference>
<reference evidence="6" key="1">
    <citation type="journal article" date="2019" name="BMC Genomics">
        <title>A new reference genome for Sorghum bicolor reveals high levels of sequence similarity between sweet and grain genotypes: implications for the genetics of sugar metabolism.</title>
        <authorList>
            <person name="Cooper E.A."/>
            <person name="Brenton Z.W."/>
            <person name="Flinn B.S."/>
            <person name="Jenkins J."/>
            <person name="Shu S."/>
            <person name="Flowers D."/>
            <person name="Luo F."/>
            <person name="Wang Y."/>
            <person name="Xia P."/>
            <person name="Barry K."/>
            <person name="Daum C."/>
            <person name="Lipzen A."/>
            <person name="Yoshinaga Y."/>
            <person name="Schmutz J."/>
            <person name="Saski C."/>
            <person name="Vermerris W."/>
            <person name="Kresovich S."/>
        </authorList>
    </citation>
    <scope>NUCLEOTIDE SEQUENCE</scope>
</reference>
<reference evidence="6" key="2">
    <citation type="submission" date="2020-10" db="EMBL/GenBank/DDBJ databases">
        <authorList>
            <person name="Cooper E.A."/>
            <person name="Brenton Z.W."/>
            <person name="Flinn B.S."/>
            <person name="Jenkins J."/>
            <person name="Shu S."/>
            <person name="Flowers D."/>
            <person name="Luo F."/>
            <person name="Wang Y."/>
            <person name="Xia P."/>
            <person name="Barry K."/>
            <person name="Daum C."/>
            <person name="Lipzen A."/>
            <person name="Yoshinaga Y."/>
            <person name="Schmutz J."/>
            <person name="Saski C."/>
            <person name="Vermerris W."/>
            <person name="Kresovich S."/>
        </authorList>
    </citation>
    <scope>NUCLEOTIDE SEQUENCE</scope>
</reference>
<dbReference type="GO" id="GO:0008234">
    <property type="term" value="F:cysteine-type peptidase activity"/>
    <property type="evidence" value="ECO:0007669"/>
    <property type="project" value="InterPro"/>
</dbReference>
<comment type="caution">
    <text evidence="6">The sequence shown here is derived from an EMBL/GenBank/DDBJ whole genome shotgun (WGS) entry which is preliminary data.</text>
</comment>
<feature type="compositionally biased region" description="Basic and acidic residues" evidence="4">
    <location>
        <begin position="321"/>
        <end position="333"/>
    </location>
</feature>
<evidence type="ECO:0000256" key="2">
    <source>
        <dbReference type="ARBA" id="ARBA00022670"/>
    </source>
</evidence>
<keyword evidence="2" id="KW-0645">Protease</keyword>
<dbReference type="InterPro" id="IPR016024">
    <property type="entry name" value="ARM-type_fold"/>
</dbReference>
<dbReference type="Proteomes" id="UP000807115">
    <property type="component" value="Chromosome 5"/>
</dbReference>
<proteinExistence type="inferred from homology"/>
<feature type="compositionally biased region" description="Polar residues" evidence="4">
    <location>
        <begin position="580"/>
        <end position="592"/>
    </location>
</feature>
<sequence>MSEAQRKLVSDAGFGGLLEIGSGRLPSALSKWLVKNVDGESEELVIPGRGKIKVNAAVVNRILGLPMGEDEVKYEFNGSAISFINEKCNFDNGRSPAITTITERLCANKEANDDYLRCWLMVAISTFLCGSTALCISPKCYPSLVDLSKVKELNWCKFVVDTLKGYVGKMHKKDSVLGCLYFLSILYLDSLEVGNIQIPEKQPRVAAWNMKLINKVIKMDTNTNGTFGKLKLKKLVGSVTETSLFGDLQDIDNFISHRASAPMSSKKKRKLSEVVKKACIGFTEVIGTFISEVSTISDDSEDQEEPRTSRQRRTTNPDQKNTNEDRGNEEPRRSTRKRTTNTHKQDVDEDEEIEEDEEDEEEEEEDWKEDEDEDEDEEDEEVDKEVELEDEEVVKQVELEDESVSDEDDATNKVDLPAGDSRETEPTPLEVVPSQSRRERLRPPPSASVVEKNEKSEKHTKVDAPAGDSRESEPIPLEVVPSQSRRERLRLPPSASVVENNEKSEKHSKWDFDPPPMDIMRFIDFPTPRERPPSKPSECNSERNARKYDDDYFWDNLSEEQFKELDAQIEDIERNRTDKSLSSSAVKQTPVPTDNPIEHSERKPTRVEKTTSATTYGLQSAPSTSHTPAYQPPPRRPARPGRALQSPYIDYGRNDLKCSKVASRAYDVVCSATRRSTRSSSQSSSQGDDIIISYPDYYVSLKHLSESVKPGGKLFNTVAEISIYALKYRKAKIPVKQILPLRIASFLQDGILDNGEINSAFQRSVHHLDRSQLVMFPVLQNIRFKRLDRTVGHFFLLVLNLREERFEVLDSTRSLADINLKTCCNNLITAIKELWRKHYPNSRNNIDKYQLIDINVPLLSNNHDCGFHMLMHCEHWNGINMPQFKEKDMPTIRKMLTYKWLQHPENNIAWRCKMNIC</sequence>
<name>A0A921QYG7_SORBI</name>
<evidence type="ECO:0000259" key="5">
    <source>
        <dbReference type="Pfam" id="PF02902"/>
    </source>
</evidence>
<comment type="similarity">
    <text evidence="1">Belongs to the peptidase C48 family.</text>
</comment>
<dbReference type="SUPFAM" id="SSF54001">
    <property type="entry name" value="Cysteine proteinases"/>
    <property type="match status" value="1"/>
</dbReference>
<feature type="compositionally biased region" description="Basic and acidic residues" evidence="4">
    <location>
        <begin position="568"/>
        <end position="579"/>
    </location>
</feature>
<organism evidence="6 7">
    <name type="scientific">Sorghum bicolor</name>
    <name type="common">Sorghum</name>
    <name type="synonym">Sorghum vulgare</name>
    <dbReference type="NCBI Taxonomy" id="4558"/>
    <lineage>
        <taxon>Eukaryota</taxon>
        <taxon>Viridiplantae</taxon>
        <taxon>Streptophyta</taxon>
        <taxon>Embryophyta</taxon>
        <taxon>Tracheophyta</taxon>
        <taxon>Spermatophyta</taxon>
        <taxon>Magnoliopsida</taxon>
        <taxon>Liliopsida</taxon>
        <taxon>Poales</taxon>
        <taxon>Poaceae</taxon>
        <taxon>PACMAD clade</taxon>
        <taxon>Panicoideae</taxon>
        <taxon>Andropogonodae</taxon>
        <taxon>Andropogoneae</taxon>
        <taxon>Sorghinae</taxon>
        <taxon>Sorghum</taxon>
    </lineage>
</organism>